<dbReference type="AlphaFoldDB" id="A0A182Q0G7"/>
<feature type="domain" description="Actin interacting protein 3-like C-terminal" evidence="4">
    <location>
        <begin position="137"/>
        <end position="215"/>
    </location>
</feature>
<dbReference type="EMBL" id="AXCN02002550">
    <property type="status" value="NOT_ANNOTATED_CDS"/>
    <property type="molecule type" value="Genomic_DNA"/>
</dbReference>
<protein>
    <recommendedName>
        <fullName evidence="4">Actin interacting protein 3-like C-terminal domain-containing protein</fullName>
    </recommendedName>
</protein>
<feature type="compositionally biased region" description="Low complexity" evidence="3">
    <location>
        <begin position="1"/>
        <end position="13"/>
    </location>
</feature>
<feature type="compositionally biased region" description="Polar residues" evidence="3">
    <location>
        <begin position="693"/>
        <end position="720"/>
    </location>
</feature>
<feature type="compositionally biased region" description="Polar residues" evidence="3">
    <location>
        <begin position="590"/>
        <end position="615"/>
    </location>
</feature>
<proteinExistence type="predicted"/>
<feature type="compositionally biased region" description="Pro residues" evidence="3">
    <location>
        <begin position="633"/>
        <end position="647"/>
    </location>
</feature>
<feature type="region of interest" description="Disordered" evidence="3">
    <location>
        <begin position="464"/>
        <end position="498"/>
    </location>
</feature>
<feature type="region of interest" description="Disordered" evidence="3">
    <location>
        <begin position="569"/>
        <end position="720"/>
    </location>
</feature>
<dbReference type="GO" id="GO:0005737">
    <property type="term" value="C:cytoplasm"/>
    <property type="evidence" value="ECO:0007669"/>
    <property type="project" value="TreeGrafter"/>
</dbReference>
<sequence>MELLAASASSRSSSSKKDDWQNDKSNRNQPTDQANDDRRRSARSREDPRRHTLGGDMLQYQAQTQPPNIQRSLDFETPQMRVYTPTNQGPLFDDDPGIMSEAETASTGFRRGGKQRSSLPVVRTPSKTLERPLGLVFLQYRSETKRALLPNEITSIDTVRALFVRSFPRQLTMQYLEGPNVKIYIHDSSKDMFYELEDVRSHLREIRDRSVLRLFESNEVSAPQVLPGGQNIPQPLQPAAMPNQWDQEQSYFSEPEFDSEYQHQHIHKSKQPTKTPYYVGTTQTLPRGMYSDRTKGAIGVASKPIRSYGSRGNIAGPMPYTTEQLYNIPADGYMSSPERSGASRGAYEEPYYSQYGTRSATVTPIIDEEQGDISIADDQYAMYGVKNVGRIPRVPPNQMYDHTRSEDLHRIRVEHMERQLANLTGLVQKALTQNPQLPLVNNSPNILNIPGQYRNDKSVSFEKSVSFSDDIQGVPKSHSPQHSERDRLKPPPPPKPLVMIAGNQYRTDLTLAPEVYNQLRGLQKKAMDLRTEVRTLRRLTQTQAVAVREDIKDTFMRIRATLLSNSGFVWGQGDKERHRPDDSTSDDSSQTLQNSITTKISQSQLYPSEPVSSNVGLRRLHSYPSGSDTDTSPPQPTRPTTGKPPVPERNAELLSKVNNKRVPPPPPPRTSSRSPLASPTSPHVPQHHRGQQPVVTLSDCEQQQRTSEGTDSGSESVCSDNSQRQLALELRHQELLKKQRQLQEQYQRLQQMSKNAVPLAPTTMNHDIKKTGSESNLPLKMGYNMTVSGSMKNLCGGGTDTTMPPFDSSMVGTNNTDHQEDNESTAVGPNAMDGVVGANGNTGSLPSSHLTKTTNKVYETDIL</sequence>
<dbReference type="InterPro" id="IPR051825">
    <property type="entry name" value="SRCIN1"/>
</dbReference>
<organism evidence="5 6">
    <name type="scientific">Anopheles farauti</name>
    <dbReference type="NCBI Taxonomy" id="69004"/>
    <lineage>
        <taxon>Eukaryota</taxon>
        <taxon>Metazoa</taxon>
        <taxon>Ecdysozoa</taxon>
        <taxon>Arthropoda</taxon>
        <taxon>Hexapoda</taxon>
        <taxon>Insecta</taxon>
        <taxon>Pterygota</taxon>
        <taxon>Neoptera</taxon>
        <taxon>Endopterygota</taxon>
        <taxon>Diptera</taxon>
        <taxon>Nematocera</taxon>
        <taxon>Culicoidea</taxon>
        <taxon>Culicidae</taxon>
        <taxon>Anophelinae</taxon>
        <taxon>Anopheles</taxon>
    </lineage>
</organism>
<feature type="region of interest" description="Disordered" evidence="3">
    <location>
        <begin position="1"/>
        <end position="67"/>
    </location>
</feature>
<reference evidence="5" key="2">
    <citation type="submission" date="2020-05" db="UniProtKB">
        <authorList>
            <consortium name="EnsemblMetazoa"/>
        </authorList>
    </citation>
    <scope>IDENTIFICATION</scope>
    <source>
        <strain evidence="5">FAR1</strain>
    </source>
</reference>
<feature type="region of interest" description="Disordered" evidence="3">
    <location>
        <begin position="841"/>
        <end position="863"/>
    </location>
</feature>
<dbReference type="STRING" id="69004.A0A182Q0G7"/>
<feature type="compositionally biased region" description="Basic and acidic residues" evidence="3">
    <location>
        <begin position="35"/>
        <end position="50"/>
    </location>
</feature>
<evidence type="ECO:0000256" key="1">
    <source>
        <dbReference type="ARBA" id="ARBA00023054"/>
    </source>
</evidence>
<dbReference type="InterPro" id="IPR022782">
    <property type="entry name" value="AIP3-like_C"/>
</dbReference>
<name>A0A182Q0G7_9DIPT</name>
<evidence type="ECO:0000259" key="4">
    <source>
        <dbReference type="Pfam" id="PF03915"/>
    </source>
</evidence>
<feature type="coiled-coil region" evidence="2">
    <location>
        <begin position="725"/>
        <end position="755"/>
    </location>
</feature>
<feature type="compositionally biased region" description="Basic and acidic residues" evidence="3">
    <location>
        <begin position="573"/>
        <end position="582"/>
    </location>
</feature>
<accession>A0A182Q0G7</accession>
<evidence type="ECO:0000256" key="3">
    <source>
        <dbReference type="SAM" id="MobiDB-lite"/>
    </source>
</evidence>
<evidence type="ECO:0000313" key="6">
    <source>
        <dbReference type="Proteomes" id="UP000075886"/>
    </source>
</evidence>
<dbReference type="VEuPathDB" id="VectorBase:AFAF000606"/>
<keyword evidence="6" id="KW-1185">Reference proteome</keyword>
<evidence type="ECO:0000256" key="2">
    <source>
        <dbReference type="SAM" id="Coils"/>
    </source>
</evidence>
<reference evidence="6" key="1">
    <citation type="submission" date="2014-01" db="EMBL/GenBank/DDBJ databases">
        <title>The Genome Sequence of Anopheles farauti FAR1 (V2).</title>
        <authorList>
            <consortium name="The Broad Institute Genomics Platform"/>
            <person name="Neafsey D.E."/>
            <person name="Besansky N."/>
            <person name="Howell P."/>
            <person name="Walton C."/>
            <person name="Young S.K."/>
            <person name="Zeng Q."/>
            <person name="Gargeya S."/>
            <person name="Fitzgerald M."/>
            <person name="Haas B."/>
            <person name="Abouelleil A."/>
            <person name="Allen A.W."/>
            <person name="Alvarado L."/>
            <person name="Arachchi H.M."/>
            <person name="Berlin A.M."/>
            <person name="Chapman S.B."/>
            <person name="Gainer-Dewar J."/>
            <person name="Goldberg J."/>
            <person name="Griggs A."/>
            <person name="Gujja S."/>
            <person name="Hansen M."/>
            <person name="Howarth C."/>
            <person name="Imamovic A."/>
            <person name="Ireland A."/>
            <person name="Larimer J."/>
            <person name="McCowan C."/>
            <person name="Murphy C."/>
            <person name="Pearson M."/>
            <person name="Poon T.W."/>
            <person name="Priest M."/>
            <person name="Roberts A."/>
            <person name="Saif S."/>
            <person name="Shea T."/>
            <person name="Sisk P."/>
            <person name="Sykes S."/>
            <person name="Wortman J."/>
            <person name="Nusbaum C."/>
            <person name="Birren B."/>
        </authorList>
    </citation>
    <scope>NUCLEOTIDE SEQUENCE [LARGE SCALE GENOMIC DNA]</scope>
    <source>
        <strain evidence="6">FAR1</strain>
    </source>
</reference>
<dbReference type="Proteomes" id="UP000075886">
    <property type="component" value="Unassembled WGS sequence"/>
</dbReference>
<feature type="compositionally biased region" description="Basic and acidic residues" evidence="3">
    <location>
        <begin position="15"/>
        <end position="26"/>
    </location>
</feature>
<keyword evidence="1 2" id="KW-0175">Coiled coil</keyword>
<dbReference type="EnsemblMetazoa" id="AFAF000606-RA">
    <property type="protein sequence ID" value="AFAF000606-PA"/>
    <property type="gene ID" value="AFAF000606"/>
</dbReference>
<evidence type="ECO:0000313" key="5">
    <source>
        <dbReference type="EnsemblMetazoa" id="AFAF000606-PA"/>
    </source>
</evidence>
<feature type="compositionally biased region" description="Low complexity" evidence="3">
    <location>
        <begin position="670"/>
        <end position="681"/>
    </location>
</feature>
<dbReference type="PANTHER" id="PTHR22741:SF10">
    <property type="entry name" value="COILED-COIL DOMAIN-CONTAINING PROTEIN CG32809"/>
    <property type="match status" value="1"/>
</dbReference>
<feature type="compositionally biased region" description="Polar residues" evidence="3">
    <location>
        <begin position="841"/>
        <end position="857"/>
    </location>
</feature>
<dbReference type="PANTHER" id="PTHR22741">
    <property type="entry name" value="P140CAP/SNIP-RELATED"/>
    <property type="match status" value="1"/>
</dbReference>
<dbReference type="Pfam" id="PF03915">
    <property type="entry name" value="AIP3"/>
    <property type="match status" value="1"/>
</dbReference>